<evidence type="ECO:0000313" key="5">
    <source>
        <dbReference type="Proteomes" id="UP000578819"/>
    </source>
</evidence>
<dbReference type="EMBL" id="JACHJW010000001">
    <property type="protein sequence ID" value="MBB4959693.1"/>
    <property type="molecule type" value="Genomic_DNA"/>
</dbReference>
<reference evidence="4 5" key="1">
    <citation type="submission" date="2020-08" db="EMBL/GenBank/DDBJ databases">
        <title>Sequencing the genomes of 1000 actinobacteria strains.</title>
        <authorList>
            <person name="Klenk H.-P."/>
        </authorList>
    </citation>
    <scope>NUCLEOTIDE SEQUENCE [LARGE SCALE GENOMIC DNA]</scope>
    <source>
        <strain evidence="4 5">DSM 45886</strain>
    </source>
</reference>
<dbReference type="Gene3D" id="3.40.50.720">
    <property type="entry name" value="NAD(P)-binding Rossmann-like Domain"/>
    <property type="match status" value="1"/>
</dbReference>
<dbReference type="CDD" id="cd05251">
    <property type="entry name" value="NmrA_like_SDR_a"/>
    <property type="match status" value="1"/>
</dbReference>
<gene>
    <name evidence="4" type="ORF">FHR38_003426</name>
</gene>
<evidence type="ECO:0000313" key="4">
    <source>
        <dbReference type="EMBL" id="MBB4959693.1"/>
    </source>
</evidence>
<dbReference type="SUPFAM" id="SSF51735">
    <property type="entry name" value="NAD(P)-binding Rossmann-fold domains"/>
    <property type="match status" value="1"/>
</dbReference>
<evidence type="ECO:0000256" key="1">
    <source>
        <dbReference type="ARBA" id="ARBA00006328"/>
    </source>
</evidence>
<feature type="domain" description="NmrA-like" evidence="3">
    <location>
        <begin position="25"/>
        <end position="258"/>
    </location>
</feature>
<dbReference type="Gene3D" id="3.90.25.10">
    <property type="entry name" value="UDP-galactose 4-epimerase, domain 1"/>
    <property type="match status" value="1"/>
</dbReference>
<dbReference type="InterPro" id="IPR008030">
    <property type="entry name" value="NmrA-like"/>
</dbReference>
<dbReference type="InterPro" id="IPR036291">
    <property type="entry name" value="NAD(P)-bd_dom_sf"/>
</dbReference>
<evidence type="ECO:0000256" key="2">
    <source>
        <dbReference type="ARBA" id="ARBA00022857"/>
    </source>
</evidence>
<dbReference type="PANTHER" id="PTHR42748:SF7">
    <property type="entry name" value="NMRA LIKE REDOX SENSOR 1-RELATED"/>
    <property type="match status" value="1"/>
</dbReference>
<dbReference type="RefSeq" id="WP_312882215.1">
    <property type="nucleotide sequence ID" value="NZ_JACHJW010000001.1"/>
</dbReference>
<keyword evidence="5" id="KW-1185">Reference proteome</keyword>
<accession>A0A7W7SRL7</accession>
<name>A0A7W7SRL7_9ACTN</name>
<dbReference type="InterPro" id="IPR051164">
    <property type="entry name" value="NmrA-like_oxidored"/>
</dbReference>
<organism evidence="4 5">
    <name type="scientific">Micromonospora polyrhachis</name>
    <dbReference type="NCBI Taxonomy" id="1282883"/>
    <lineage>
        <taxon>Bacteria</taxon>
        <taxon>Bacillati</taxon>
        <taxon>Actinomycetota</taxon>
        <taxon>Actinomycetes</taxon>
        <taxon>Micromonosporales</taxon>
        <taxon>Micromonosporaceae</taxon>
        <taxon>Micromonospora</taxon>
    </lineage>
</organism>
<dbReference type="Pfam" id="PF05368">
    <property type="entry name" value="NmrA"/>
    <property type="match status" value="1"/>
</dbReference>
<comment type="similarity">
    <text evidence="1">Belongs to the NmrA-type oxidoreductase family.</text>
</comment>
<dbReference type="AlphaFoldDB" id="A0A7W7SRL7"/>
<protein>
    <submittedName>
        <fullName evidence="4">Uncharacterized protein YbjT (DUF2867 family)</fullName>
    </submittedName>
</protein>
<keyword evidence="2" id="KW-0521">NADP</keyword>
<sequence>MIFSELTYSERVAPNKERVSMSDSDVILVTGATGNQGGATARQLLARGWQVHALVRDPGKPAAQELQDQGAVLVQGDLEDPDSLRRAMDGVHGVFSVQALAYEPHTLAAEVRQGKAVADIASEIGLAHLVYSSVGGAERNTGIDHFESKAEIERHILNLDLPATIVRPVFFMNNLLHYADARGERVLSLPVDPHKPMQVIAVDDIGVFVADAFDHPGRSIGRQIELAGDELTFPQVAEIYQRVTGTPTRLEVLPIEERMFQWFAEAGYQADIPALRRQHPELLTFEQFLSRRLAAPTHTNGRQGADR</sequence>
<dbReference type="PANTHER" id="PTHR42748">
    <property type="entry name" value="NITROGEN METABOLITE REPRESSION PROTEIN NMRA FAMILY MEMBER"/>
    <property type="match status" value="1"/>
</dbReference>
<proteinExistence type="inferred from homology"/>
<comment type="caution">
    <text evidence="4">The sequence shown here is derived from an EMBL/GenBank/DDBJ whole genome shotgun (WGS) entry which is preliminary data.</text>
</comment>
<evidence type="ECO:0000259" key="3">
    <source>
        <dbReference type="Pfam" id="PF05368"/>
    </source>
</evidence>
<dbReference type="Proteomes" id="UP000578819">
    <property type="component" value="Unassembled WGS sequence"/>
</dbReference>